<evidence type="ECO:0000313" key="1">
    <source>
        <dbReference type="EMBL" id="QHM73013.1"/>
    </source>
</evidence>
<keyword evidence="2" id="KW-1185">Reference proteome</keyword>
<protein>
    <submittedName>
        <fullName evidence="1">Uncharacterized protein</fullName>
    </submittedName>
</protein>
<gene>
    <name evidence="1" type="ORF">C7M51_03354</name>
</gene>
<accession>A0A6P1Q331</accession>
<proteinExistence type="predicted"/>
<sequence>MGLVTIVMTCATCCAGSGDSAGAGGKESASATKWRSLGTALSDLAMLAIHIEHSHF</sequence>
<evidence type="ECO:0000313" key="2">
    <source>
        <dbReference type="Proteomes" id="UP000464053"/>
    </source>
</evidence>
<reference evidence="1 2" key="1">
    <citation type="submission" date="2018-03" db="EMBL/GenBank/DDBJ databases">
        <title>Pantoea intestinalis SRCM103226 isolated form the mealworm.</title>
        <authorList>
            <person name="Jeong D.-Y."/>
            <person name="Kim J.W."/>
        </authorList>
    </citation>
    <scope>NUCLEOTIDE SEQUENCE [LARGE SCALE GENOMIC DNA]</scope>
    <source>
        <strain evidence="1 2">SRCM103226</strain>
    </source>
</reference>
<dbReference type="AlphaFoldDB" id="A0A6P1Q331"/>
<name>A0A6P1Q331_9GAMM</name>
<dbReference type="Proteomes" id="UP000464053">
    <property type="component" value="Chromosome"/>
</dbReference>
<dbReference type="KEGG" id="mint:C7M51_03354"/>
<organism evidence="1 2">
    <name type="scientific">Mixta intestinalis</name>
    <dbReference type="NCBI Taxonomy" id="1615494"/>
    <lineage>
        <taxon>Bacteria</taxon>
        <taxon>Pseudomonadati</taxon>
        <taxon>Pseudomonadota</taxon>
        <taxon>Gammaproteobacteria</taxon>
        <taxon>Enterobacterales</taxon>
        <taxon>Erwiniaceae</taxon>
        <taxon>Mixta</taxon>
    </lineage>
</organism>
<dbReference type="EMBL" id="CP028271">
    <property type="protein sequence ID" value="QHM73013.1"/>
    <property type="molecule type" value="Genomic_DNA"/>
</dbReference>